<keyword evidence="6" id="KW-1185">Reference proteome</keyword>
<comment type="caution">
    <text evidence="3">The sequence shown here is derived from an EMBL/GenBank/DDBJ whole genome shotgun (WGS) entry which is preliminary data.</text>
</comment>
<dbReference type="Gene3D" id="3.40.630.30">
    <property type="match status" value="1"/>
</dbReference>
<evidence type="ECO:0000313" key="5">
    <source>
        <dbReference type="Proteomes" id="UP000019849"/>
    </source>
</evidence>
<protein>
    <submittedName>
        <fullName evidence="3">Acetyltransferase</fullName>
    </submittedName>
</protein>
<dbReference type="eggNOG" id="COG2388">
    <property type="taxonomic scope" value="Bacteria"/>
</dbReference>
<dbReference type="PANTHER" id="PTHR31435:SF9">
    <property type="entry name" value="PROTEIN NATD1"/>
    <property type="match status" value="1"/>
</dbReference>
<dbReference type="Proteomes" id="UP000294958">
    <property type="component" value="Unassembled WGS sequence"/>
</dbReference>
<dbReference type="AlphaFoldDB" id="A0A011T4V3"/>
<name>A0A011T4V3_9HYPH</name>
<dbReference type="OrthoDB" id="9800945at2"/>
<feature type="domain" description="N-acetyltransferase" evidence="2">
    <location>
        <begin position="8"/>
        <end position="95"/>
    </location>
</feature>
<dbReference type="EMBL" id="SNZF01000004">
    <property type="protein sequence ID" value="TDR36740.1"/>
    <property type="molecule type" value="Genomic_DNA"/>
</dbReference>
<evidence type="ECO:0000313" key="4">
    <source>
        <dbReference type="EMBL" id="TDR36740.1"/>
    </source>
</evidence>
<reference evidence="4 6" key="2">
    <citation type="submission" date="2019-03" db="EMBL/GenBank/DDBJ databases">
        <title>Genomic Encyclopedia of Type Strains, Phase IV (KMG-IV): sequencing the most valuable type-strain genomes for metagenomic binning, comparative biology and taxonomic classification.</title>
        <authorList>
            <person name="Goeker M."/>
        </authorList>
    </citation>
    <scope>NUCLEOTIDE SEQUENCE [LARGE SCALE GENOMIC DNA]</scope>
    <source>
        <strain evidence="4 6">DSM 11603</strain>
    </source>
</reference>
<dbReference type="InterPro" id="IPR031165">
    <property type="entry name" value="GNAT_YJDJ"/>
</dbReference>
<dbReference type="Proteomes" id="UP000019849">
    <property type="component" value="Unassembled WGS sequence"/>
</dbReference>
<feature type="domain" description="N-acetyltransferase" evidence="1">
    <location>
        <begin position="1"/>
        <end position="96"/>
    </location>
</feature>
<dbReference type="GO" id="GO:0016747">
    <property type="term" value="F:acyltransferase activity, transferring groups other than amino-acyl groups"/>
    <property type="evidence" value="ECO:0007669"/>
    <property type="project" value="InterPro"/>
</dbReference>
<evidence type="ECO:0000313" key="3">
    <source>
        <dbReference type="EMBL" id="EXL06634.1"/>
    </source>
</evidence>
<dbReference type="CDD" id="cd04301">
    <property type="entry name" value="NAT_SF"/>
    <property type="match status" value="1"/>
</dbReference>
<organism evidence="3 5">
    <name type="scientific">Aquamicrobium defluvii</name>
    <dbReference type="NCBI Taxonomy" id="69279"/>
    <lineage>
        <taxon>Bacteria</taxon>
        <taxon>Pseudomonadati</taxon>
        <taxon>Pseudomonadota</taxon>
        <taxon>Alphaproteobacteria</taxon>
        <taxon>Hyphomicrobiales</taxon>
        <taxon>Phyllobacteriaceae</taxon>
        <taxon>Aquamicrobium</taxon>
    </lineage>
</organism>
<evidence type="ECO:0000259" key="2">
    <source>
        <dbReference type="PROSITE" id="PS51729"/>
    </source>
</evidence>
<accession>A0A011T4V3</accession>
<sequence length="96" mass="10472">METEIRNVENGGEGRYVLAMPDGEEAYLTYVRSGPAHISVDYSFVPPSARGKGVGARLVAHAVEHARSSGTRITPVCGYVAAEFRRHKEWTDVLAP</sequence>
<dbReference type="InterPro" id="IPR016181">
    <property type="entry name" value="Acyl_CoA_acyltransferase"/>
</dbReference>
<dbReference type="SUPFAM" id="SSF55729">
    <property type="entry name" value="Acyl-CoA N-acyltransferases (Nat)"/>
    <property type="match status" value="1"/>
</dbReference>
<keyword evidence="3" id="KW-0808">Transferase</keyword>
<dbReference type="RefSeq" id="WP_035027168.1">
    <property type="nucleotide sequence ID" value="NZ_KK073889.1"/>
</dbReference>
<dbReference type="PROSITE" id="PS51729">
    <property type="entry name" value="GNAT_YJDJ"/>
    <property type="match status" value="1"/>
</dbReference>
<reference evidence="3 5" key="1">
    <citation type="submission" date="2014-02" db="EMBL/GenBank/DDBJ databases">
        <title>Aquamicrobium defluvii Genome sequencing.</title>
        <authorList>
            <person name="Wang X."/>
        </authorList>
    </citation>
    <scope>NUCLEOTIDE SEQUENCE [LARGE SCALE GENOMIC DNA]</scope>
    <source>
        <strain evidence="3 5">W13Z1</strain>
    </source>
</reference>
<dbReference type="STRING" id="69279.BG36_06140"/>
<evidence type="ECO:0000259" key="1">
    <source>
        <dbReference type="PROSITE" id="PS51186"/>
    </source>
</evidence>
<dbReference type="HOGENOM" id="CLU_132888_2_1_5"/>
<dbReference type="PATRIC" id="fig|69279.3.peg.2616"/>
<dbReference type="Pfam" id="PF14542">
    <property type="entry name" value="Acetyltransf_CG"/>
    <property type="match status" value="1"/>
</dbReference>
<dbReference type="InterPro" id="IPR000182">
    <property type="entry name" value="GNAT_dom"/>
</dbReference>
<dbReference type="PROSITE" id="PS51186">
    <property type="entry name" value="GNAT"/>
    <property type="match status" value="1"/>
</dbReference>
<dbReference type="PANTHER" id="PTHR31435">
    <property type="entry name" value="PROTEIN NATD1"/>
    <property type="match status" value="1"/>
</dbReference>
<dbReference type="EMBL" id="JENY01000016">
    <property type="protein sequence ID" value="EXL06634.1"/>
    <property type="molecule type" value="Genomic_DNA"/>
</dbReference>
<proteinExistence type="predicted"/>
<evidence type="ECO:0000313" key="6">
    <source>
        <dbReference type="Proteomes" id="UP000294958"/>
    </source>
</evidence>
<dbReference type="InterPro" id="IPR045057">
    <property type="entry name" value="Gcn5-rel_NAT"/>
</dbReference>
<gene>
    <name evidence="3" type="ORF">BG36_06140</name>
    <name evidence="4" type="ORF">DES43_10450</name>
</gene>